<evidence type="ECO:0000256" key="2">
    <source>
        <dbReference type="SAM" id="Phobius"/>
    </source>
</evidence>
<sequence>MTAIRLTAADLAHRHHRRAVRFFWTWLILSTCVSLVGNVAHAWILATPDTQWLATGVAVVPPTVLLLGVHGLAVLAKASTFGHTYRVALAATTALALGAFLLSFVALRDLAVIAGIRPGLAPVLPLVIDLAIGVATLALVAVGDQPARRRRNAPCSADIAAAPTARSASPNRGHQTAPPASKAAMERSGAGTRRAQGAAVGADAYARGLAAELAAELVAMKATSQPVDVVTQILAARQAGDPLNRIAKRVGVHHSTVARIINAADVHRRRTLDEAA</sequence>
<feature type="transmembrane region" description="Helical" evidence="2">
    <location>
        <begin position="23"/>
        <end position="46"/>
    </location>
</feature>
<keyword evidence="2" id="KW-0472">Membrane</keyword>
<name>A0A7I9YGX1_MYCAL</name>
<evidence type="ECO:0000313" key="4">
    <source>
        <dbReference type="Proteomes" id="UP000465305"/>
    </source>
</evidence>
<dbReference type="EMBL" id="BLKY01000001">
    <property type="protein sequence ID" value="GFG87772.1"/>
    <property type="molecule type" value="Genomic_DNA"/>
</dbReference>
<feature type="region of interest" description="Disordered" evidence="1">
    <location>
        <begin position="152"/>
        <end position="192"/>
    </location>
</feature>
<reference evidence="3 4" key="1">
    <citation type="journal article" date="2019" name="Emerg. Microbes Infect.">
        <title>Comprehensive subspecies identification of 175 nontuberculous mycobacteria species based on 7547 genomic profiles.</title>
        <authorList>
            <person name="Matsumoto Y."/>
            <person name="Kinjo T."/>
            <person name="Motooka D."/>
            <person name="Nabeya D."/>
            <person name="Jung N."/>
            <person name="Uechi K."/>
            <person name="Horii T."/>
            <person name="Iida T."/>
            <person name="Fujita J."/>
            <person name="Nakamura S."/>
        </authorList>
    </citation>
    <scope>NUCLEOTIDE SEQUENCE [LARGE SCALE GENOMIC DNA]</scope>
    <source>
        <strain evidence="3 4">JCM 30723</strain>
    </source>
</reference>
<feature type="transmembrane region" description="Helical" evidence="2">
    <location>
        <begin position="52"/>
        <end position="75"/>
    </location>
</feature>
<dbReference type="AlphaFoldDB" id="A0A7I9YGX1"/>
<evidence type="ECO:0000256" key="1">
    <source>
        <dbReference type="SAM" id="MobiDB-lite"/>
    </source>
</evidence>
<comment type="caution">
    <text evidence="3">The sequence shown here is derived from an EMBL/GenBank/DDBJ whole genome shotgun (WGS) entry which is preliminary data.</text>
</comment>
<feature type="transmembrane region" description="Helical" evidence="2">
    <location>
        <begin position="87"/>
        <end position="107"/>
    </location>
</feature>
<proteinExistence type="predicted"/>
<keyword evidence="2" id="KW-0812">Transmembrane</keyword>
<organism evidence="3 4">
    <name type="scientific">Mycolicibacter algericus</name>
    <name type="common">Mycobacterium algericum</name>
    <dbReference type="NCBI Taxonomy" id="1288388"/>
    <lineage>
        <taxon>Bacteria</taxon>
        <taxon>Bacillati</taxon>
        <taxon>Actinomycetota</taxon>
        <taxon>Actinomycetes</taxon>
        <taxon>Mycobacteriales</taxon>
        <taxon>Mycobacteriaceae</taxon>
        <taxon>Mycolicibacter</taxon>
    </lineage>
</organism>
<dbReference type="Pfam" id="PF10935">
    <property type="entry name" value="DUF2637"/>
    <property type="match status" value="1"/>
</dbReference>
<feature type="transmembrane region" description="Helical" evidence="2">
    <location>
        <begin position="119"/>
        <end position="142"/>
    </location>
</feature>
<gene>
    <name evidence="3" type="ORF">MALGJ_44480</name>
</gene>
<dbReference type="Proteomes" id="UP000465305">
    <property type="component" value="Unassembled WGS sequence"/>
</dbReference>
<dbReference type="RefSeq" id="WP_083037761.1">
    <property type="nucleotide sequence ID" value="NZ_BLKY01000001.1"/>
</dbReference>
<protein>
    <recommendedName>
        <fullName evidence="5">DUF2637 domain-containing protein</fullName>
    </recommendedName>
</protein>
<evidence type="ECO:0000313" key="3">
    <source>
        <dbReference type="EMBL" id="GFG87772.1"/>
    </source>
</evidence>
<accession>A0A7I9YGX1</accession>
<dbReference type="InterPro" id="IPR021235">
    <property type="entry name" value="DUF2637"/>
</dbReference>
<keyword evidence="2" id="KW-1133">Transmembrane helix</keyword>
<evidence type="ECO:0008006" key="5">
    <source>
        <dbReference type="Google" id="ProtNLM"/>
    </source>
</evidence>